<dbReference type="GO" id="GO:0006085">
    <property type="term" value="P:acetyl-CoA biosynthetic process"/>
    <property type="evidence" value="ECO:0007669"/>
    <property type="project" value="UniProtKB-UniRule"/>
</dbReference>
<keyword evidence="6" id="KW-0479">Metal-binding</keyword>
<dbReference type="Pfam" id="PF00871">
    <property type="entry name" value="Acetate_kinase"/>
    <property type="match status" value="1"/>
</dbReference>
<keyword evidence="3 6" id="KW-0547">Nucleotide-binding</keyword>
<dbReference type="GO" id="GO:0005737">
    <property type="term" value="C:cytoplasm"/>
    <property type="evidence" value="ECO:0007669"/>
    <property type="project" value="UniProtKB-SubCell"/>
</dbReference>
<comment type="function">
    <text evidence="6">Catalyzes the formation of acetyl phosphate from acetate and ATP. Can also catalyze the reverse reaction.</text>
</comment>
<dbReference type="Proteomes" id="UP000000844">
    <property type="component" value="Chromosome"/>
</dbReference>
<keyword evidence="6" id="KW-0963">Cytoplasm</keyword>
<evidence type="ECO:0000313" key="8">
    <source>
        <dbReference type="EMBL" id="ADD42906.1"/>
    </source>
</evidence>
<dbReference type="InterPro" id="IPR043129">
    <property type="entry name" value="ATPase_NBD"/>
</dbReference>
<dbReference type="PROSITE" id="PS01075">
    <property type="entry name" value="ACETATE_KINASE_1"/>
    <property type="match status" value="1"/>
</dbReference>
<feature type="active site" description="Proton donor/acceptor" evidence="6">
    <location>
        <position position="122"/>
    </location>
</feature>
<dbReference type="RefSeq" id="WP_013018477.1">
    <property type="nucleotide sequence ID" value="NC_013947.1"/>
</dbReference>
<name>D3QBM4_STANL</name>
<dbReference type="eggNOG" id="COG0282">
    <property type="taxonomic scope" value="Bacteria"/>
</dbReference>
<dbReference type="AlphaFoldDB" id="D3QBM4"/>
<feature type="binding site" evidence="6">
    <location>
        <position position="358"/>
    </location>
    <ligand>
        <name>Mg(2+)</name>
        <dbReference type="ChEBI" id="CHEBI:18420"/>
    </ligand>
</feature>
<dbReference type="NCBIfam" id="TIGR00016">
    <property type="entry name" value="ackA"/>
    <property type="match status" value="1"/>
</dbReference>
<dbReference type="HOGENOM" id="CLU_020352_0_2_11"/>
<dbReference type="PANTHER" id="PTHR21060:SF15">
    <property type="entry name" value="ACETATE KINASE-RELATED"/>
    <property type="match status" value="1"/>
</dbReference>
<dbReference type="GO" id="GO:0008776">
    <property type="term" value="F:acetate kinase activity"/>
    <property type="evidence" value="ECO:0007669"/>
    <property type="project" value="UniProtKB-UniRule"/>
</dbReference>
<dbReference type="GO" id="GO:0006083">
    <property type="term" value="P:acetate metabolic process"/>
    <property type="evidence" value="ECO:0007669"/>
    <property type="project" value="TreeGrafter"/>
</dbReference>
<reference evidence="8 9" key="1">
    <citation type="journal article" date="2009" name="Stand. Genomic Sci.">
        <title>Complete genome sequence of Stackebrandtia nassauensis type strain (LLR-40K-21).</title>
        <authorList>
            <person name="Munk C."/>
            <person name="Lapidus A."/>
            <person name="Copeland A."/>
            <person name="Jando M."/>
            <person name="Mayilraj S."/>
            <person name="Glavina Del Rio T."/>
            <person name="Nolan M."/>
            <person name="Chen F."/>
            <person name="Lucas S."/>
            <person name="Tice H."/>
            <person name="Cheng J.F."/>
            <person name="Han C."/>
            <person name="Detter J.C."/>
            <person name="Bruce D."/>
            <person name="Goodwin L."/>
            <person name="Chain P."/>
            <person name="Pitluck S."/>
            <person name="Goker M."/>
            <person name="Ovchinikova G."/>
            <person name="Pati A."/>
            <person name="Ivanova N."/>
            <person name="Mavromatis K."/>
            <person name="Chen A."/>
            <person name="Palaniappan K."/>
            <person name="Land M."/>
            <person name="Hauser L."/>
            <person name="Chang Y.J."/>
            <person name="Jeffries C.D."/>
            <person name="Bristow J."/>
            <person name="Eisen J.A."/>
            <person name="Markowitz V."/>
            <person name="Hugenholtz P."/>
            <person name="Kyrpides N.C."/>
            <person name="Klenk H.P."/>
        </authorList>
    </citation>
    <scope>NUCLEOTIDE SEQUENCE [LARGE SCALE GENOMIC DNA]</scope>
    <source>
        <strain evidence="9">DSM 44728 / CIP 108903 / NRRL B-16338 / NBRC 102104 / LLR-40K-21</strain>
    </source>
</reference>
<feature type="binding site" evidence="6">
    <location>
        <begin position="305"/>
        <end position="309"/>
    </location>
    <ligand>
        <name>ATP</name>
        <dbReference type="ChEBI" id="CHEBI:30616"/>
    </ligand>
</feature>
<accession>D3QBM4</accession>
<dbReference type="GO" id="GO:0000287">
    <property type="term" value="F:magnesium ion binding"/>
    <property type="evidence" value="ECO:0007669"/>
    <property type="project" value="UniProtKB-UniRule"/>
</dbReference>
<dbReference type="EC" id="2.7.2.1" evidence="6"/>
<dbReference type="STRING" id="446470.Snas_3236"/>
<sequence length="375" mass="39578">MGGRGDRVRVLVVNAGSSSLKLRLLGHDDELVSSVDVAESDRGADRGAIEEFLDGCGGVDAVGHRVVHGGPDFGEAVRLSASVRERLAAISDLAPLHQPRALSGIDTMAALLPRVAAVACFDTTFHATLPPAAAEYALPRRWRDRWRLRRYGFHGLSHGYAARRAAELLGRLVGESRIVTCHLGAGASLAAVDGGRSVDTTMGFTPLEGVVMATRSGSVDPGLLLWLMDHEGLSIAETNRVLEHESGLAGLSDVSGDIRRVYAEADSGDVNARLALEVYVHRLRAGIASMAAAMNGLDVLVFTGGVGENQPRLRAAAMAGLGFVGVVVDEDRNAAAEADRVISASGSRVAALVVAAREDLEIARQTRSVLERESR</sequence>
<dbReference type="SUPFAM" id="SSF53067">
    <property type="entry name" value="Actin-like ATPase domain"/>
    <property type="match status" value="2"/>
</dbReference>
<proteinExistence type="inferred from homology"/>
<feature type="binding site" evidence="6">
    <location>
        <position position="65"/>
    </location>
    <ligand>
        <name>substrate</name>
    </ligand>
</feature>
<dbReference type="InterPro" id="IPR004372">
    <property type="entry name" value="Ac/propionate_kinase"/>
</dbReference>
<keyword evidence="5 6" id="KW-0067">ATP-binding</keyword>
<comment type="subcellular location">
    <subcellularLocation>
        <location evidence="6">Cytoplasm</location>
    </subcellularLocation>
</comment>
<dbReference type="PRINTS" id="PR00471">
    <property type="entry name" value="ACETATEKNASE"/>
</dbReference>
<evidence type="ECO:0000256" key="2">
    <source>
        <dbReference type="ARBA" id="ARBA00022679"/>
    </source>
</evidence>
<dbReference type="Gene3D" id="3.30.420.40">
    <property type="match status" value="2"/>
</dbReference>
<comment type="subunit">
    <text evidence="6">Homodimer.</text>
</comment>
<dbReference type="PANTHER" id="PTHR21060">
    <property type="entry name" value="ACETATE KINASE"/>
    <property type="match status" value="1"/>
</dbReference>
<comment type="pathway">
    <text evidence="6">Metabolic intermediate biosynthesis; acetyl-CoA biosynthesis; acetyl-CoA from acetate: step 1/2.</text>
</comment>
<comment type="caution">
    <text evidence="6">Lacks conserved residue(s) required for the propagation of feature annotation.</text>
</comment>
<organism evidence="8 9">
    <name type="scientific">Stackebrandtia nassauensis (strain DSM 44728 / CIP 108903 / NRRL B-16338 / NBRC 102104 / LLR-40K-21)</name>
    <dbReference type="NCBI Taxonomy" id="446470"/>
    <lineage>
        <taxon>Bacteria</taxon>
        <taxon>Bacillati</taxon>
        <taxon>Actinomycetota</taxon>
        <taxon>Actinomycetes</taxon>
        <taxon>Glycomycetales</taxon>
        <taxon>Glycomycetaceae</taxon>
        <taxon>Stackebrandtia</taxon>
    </lineage>
</organism>
<evidence type="ECO:0000256" key="3">
    <source>
        <dbReference type="ARBA" id="ARBA00022741"/>
    </source>
</evidence>
<comment type="catalytic activity">
    <reaction evidence="6">
        <text>acetate + ATP = acetyl phosphate + ADP</text>
        <dbReference type="Rhea" id="RHEA:11352"/>
        <dbReference type="ChEBI" id="CHEBI:22191"/>
        <dbReference type="ChEBI" id="CHEBI:30089"/>
        <dbReference type="ChEBI" id="CHEBI:30616"/>
        <dbReference type="ChEBI" id="CHEBI:456216"/>
        <dbReference type="EC" id="2.7.2.1"/>
    </reaction>
</comment>
<feature type="binding site" evidence="6">
    <location>
        <begin position="182"/>
        <end position="186"/>
    </location>
    <ligand>
        <name>ATP</name>
        <dbReference type="ChEBI" id="CHEBI:30616"/>
    </ligand>
</feature>
<evidence type="ECO:0000256" key="4">
    <source>
        <dbReference type="ARBA" id="ARBA00022777"/>
    </source>
</evidence>
<dbReference type="InterPro" id="IPR000890">
    <property type="entry name" value="Aliphatic_acid_kin_short-chain"/>
</dbReference>
<dbReference type="GO" id="GO:0005524">
    <property type="term" value="F:ATP binding"/>
    <property type="evidence" value="ECO:0007669"/>
    <property type="project" value="UniProtKB-KW"/>
</dbReference>
<keyword evidence="4 6" id="KW-0418">Kinase</keyword>
<feature type="binding site" evidence="6">
    <location>
        <begin position="257"/>
        <end position="259"/>
    </location>
    <ligand>
        <name>ATP</name>
        <dbReference type="ChEBI" id="CHEBI:30616"/>
    </ligand>
</feature>
<dbReference type="PROSITE" id="PS01076">
    <property type="entry name" value="ACETATE_KINASE_2"/>
    <property type="match status" value="1"/>
</dbReference>
<dbReference type="UniPathway" id="UPA00340">
    <property type="reaction ID" value="UER00458"/>
</dbReference>
<gene>
    <name evidence="6" type="primary">ackA</name>
    <name evidence="8" type="ordered locus">Snas_3236</name>
</gene>
<dbReference type="HAMAP" id="MF_00020">
    <property type="entry name" value="Acetate_kinase"/>
    <property type="match status" value="1"/>
</dbReference>
<feature type="site" description="Transition state stabilizer" evidence="6">
    <location>
        <position position="154"/>
    </location>
</feature>
<protein>
    <recommendedName>
        <fullName evidence="6">Acetate kinase</fullName>
        <ecNumber evidence="6">2.7.2.1</ecNumber>
    </recommendedName>
    <alternativeName>
        <fullName evidence="6">Acetokinase</fullName>
    </alternativeName>
</protein>
<evidence type="ECO:0000256" key="7">
    <source>
        <dbReference type="RuleBase" id="RU003835"/>
    </source>
</evidence>
<evidence type="ECO:0000256" key="6">
    <source>
        <dbReference type="HAMAP-Rule" id="MF_00020"/>
    </source>
</evidence>
<dbReference type="KEGG" id="sna:Snas_3236"/>
<evidence type="ECO:0000256" key="5">
    <source>
        <dbReference type="ARBA" id="ARBA00022840"/>
    </source>
</evidence>
<evidence type="ECO:0000313" key="9">
    <source>
        <dbReference type="Proteomes" id="UP000000844"/>
    </source>
</evidence>
<dbReference type="PIRSF" id="PIRSF000722">
    <property type="entry name" value="Acetate_prop_kin"/>
    <property type="match status" value="1"/>
</dbReference>
<comment type="cofactor">
    <cofactor evidence="6">
        <name>Mg(2+)</name>
        <dbReference type="ChEBI" id="CHEBI:18420"/>
    </cofactor>
    <cofactor evidence="6">
        <name>Mn(2+)</name>
        <dbReference type="ChEBI" id="CHEBI:29035"/>
    </cofactor>
    <text evidence="6">Mg(2+). Can also accept Mn(2+).</text>
</comment>
<keyword evidence="2 6" id="KW-0808">Transferase</keyword>
<keyword evidence="6" id="KW-0460">Magnesium</keyword>
<dbReference type="OrthoDB" id="9802453at2"/>
<feature type="site" description="Transition state stabilizer" evidence="6">
    <location>
        <position position="215"/>
    </location>
</feature>
<comment type="similarity">
    <text evidence="1 6 7">Belongs to the acetokinase family.</text>
</comment>
<dbReference type="EMBL" id="CP001778">
    <property type="protein sequence ID" value="ADD42906.1"/>
    <property type="molecule type" value="Genomic_DNA"/>
</dbReference>
<dbReference type="InterPro" id="IPR023865">
    <property type="entry name" value="Aliphatic_acid_kinase_CS"/>
</dbReference>
<evidence type="ECO:0000256" key="1">
    <source>
        <dbReference type="ARBA" id="ARBA00008748"/>
    </source>
</evidence>
<keyword evidence="9" id="KW-1185">Reference proteome</keyword>